<accession>A0A537LRU8</accession>
<protein>
    <recommendedName>
        <fullName evidence="6">HNH endonuclease</fullName>
    </recommendedName>
</protein>
<dbReference type="AlphaFoldDB" id="A0A537LRU8"/>
<feature type="signal peptide" evidence="1">
    <location>
        <begin position="1"/>
        <end position="27"/>
    </location>
</feature>
<dbReference type="Proteomes" id="UP000315217">
    <property type="component" value="Unassembled WGS sequence"/>
</dbReference>
<evidence type="ECO:0000313" key="2">
    <source>
        <dbReference type="EMBL" id="TMJ02490.1"/>
    </source>
</evidence>
<evidence type="ECO:0000313" key="5">
    <source>
        <dbReference type="Proteomes" id="UP000318661"/>
    </source>
</evidence>
<evidence type="ECO:0000313" key="3">
    <source>
        <dbReference type="EMBL" id="TMJ10720.1"/>
    </source>
</evidence>
<dbReference type="EMBL" id="VBAJ01000302">
    <property type="protein sequence ID" value="TMJ02490.1"/>
    <property type="molecule type" value="Genomic_DNA"/>
</dbReference>
<organism evidence="3 4">
    <name type="scientific">Candidatus Segetimicrobium genomatis</name>
    <dbReference type="NCBI Taxonomy" id="2569760"/>
    <lineage>
        <taxon>Bacteria</taxon>
        <taxon>Bacillati</taxon>
        <taxon>Candidatus Sysuimicrobiota</taxon>
        <taxon>Candidatus Sysuimicrobiia</taxon>
        <taxon>Candidatus Sysuimicrobiales</taxon>
        <taxon>Candidatus Segetimicrobiaceae</taxon>
        <taxon>Candidatus Segetimicrobium</taxon>
    </lineage>
</organism>
<gene>
    <name evidence="3" type="ORF">E6G98_06950</name>
    <name evidence="2" type="ORF">E6G99_12120</name>
</gene>
<evidence type="ECO:0000256" key="1">
    <source>
        <dbReference type="SAM" id="SignalP"/>
    </source>
</evidence>
<proteinExistence type="predicted"/>
<evidence type="ECO:0000313" key="4">
    <source>
        <dbReference type="Proteomes" id="UP000315217"/>
    </source>
</evidence>
<dbReference type="Proteomes" id="UP000318661">
    <property type="component" value="Unassembled WGS sequence"/>
</dbReference>
<reference evidence="4 5" key="1">
    <citation type="journal article" date="2019" name="Nat. Microbiol.">
        <title>Mediterranean grassland soil C-N compound turnover is dependent on rainfall and depth, and is mediated by genomically divergent microorganisms.</title>
        <authorList>
            <person name="Diamond S."/>
            <person name="Andeer P.F."/>
            <person name="Li Z."/>
            <person name="Crits-Christoph A."/>
            <person name="Burstein D."/>
            <person name="Anantharaman K."/>
            <person name="Lane K.R."/>
            <person name="Thomas B.C."/>
            <person name="Pan C."/>
            <person name="Northen T.R."/>
            <person name="Banfield J.F."/>
        </authorList>
    </citation>
    <scope>NUCLEOTIDE SEQUENCE [LARGE SCALE GENOMIC DNA]</scope>
    <source>
        <strain evidence="3">NP_1</strain>
        <strain evidence="2">NP_2</strain>
    </source>
</reference>
<dbReference type="EMBL" id="VBAI01000103">
    <property type="protein sequence ID" value="TMJ10720.1"/>
    <property type="molecule type" value="Genomic_DNA"/>
</dbReference>
<sequence length="156" mass="17588">MRQRPPLHRTGAFTLAIWSLVMLTSTAGTPAAVQPDYSPPPGAVNPQVTQANIAQTICRRGWTRSIRPPASYTDLLKRKQLRARHLPGKSVDYEEDHLIPLELGGHPTDPRNLWPQPWPQARLKDKWESGYNRAVCAGRVTLTIAQQRIKDPGTWR</sequence>
<feature type="chain" id="PRO_5036365002" description="HNH endonuclease" evidence="1">
    <location>
        <begin position="28"/>
        <end position="156"/>
    </location>
</feature>
<keyword evidence="1" id="KW-0732">Signal</keyword>
<comment type="caution">
    <text evidence="3">The sequence shown here is derived from an EMBL/GenBank/DDBJ whole genome shotgun (WGS) entry which is preliminary data.</text>
</comment>
<evidence type="ECO:0008006" key="6">
    <source>
        <dbReference type="Google" id="ProtNLM"/>
    </source>
</evidence>
<name>A0A537LRU8_9BACT</name>